<dbReference type="Gene3D" id="3.20.20.80">
    <property type="entry name" value="Glycosidases"/>
    <property type="match status" value="1"/>
</dbReference>
<feature type="region of interest" description="Disordered" evidence="2">
    <location>
        <begin position="17"/>
        <end position="48"/>
    </location>
</feature>
<gene>
    <name evidence="5" type="ORF">J421_3966</name>
</gene>
<accession>W0RPR8</accession>
<keyword evidence="6" id="KW-1185">Reference proteome</keyword>
<dbReference type="FunCoup" id="W0RPR8">
    <property type="interactions" value="25"/>
</dbReference>
<dbReference type="Pfam" id="PF02638">
    <property type="entry name" value="GHL10"/>
    <property type="match status" value="1"/>
</dbReference>
<feature type="compositionally biased region" description="Pro residues" evidence="2">
    <location>
        <begin position="24"/>
        <end position="42"/>
    </location>
</feature>
<evidence type="ECO:0000256" key="3">
    <source>
        <dbReference type="SAM" id="SignalP"/>
    </source>
</evidence>
<dbReference type="Proteomes" id="UP000019151">
    <property type="component" value="Chromosome"/>
</dbReference>
<dbReference type="KEGG" id="gba:J421_3966"/>
<dbReference type="STRING" id="861299.J421_3966"/>
<dbReference type="EMBL" id="CP007128">
    <property type="protein sequence ID" value="AHG91503.1"/>
    <property type="molecule type" value="Genomic_DNA"/>
</dbReference>
<evidence type="ECO:0000259" key="4">
    <source>
        <dbReference type="Pfam" id="PF02638"/>
    </source>
</evidence>
<reference evidence="5 6" key="1">
    <citation type="journal article" date="2014" name="Genome Announc.">
        <title>Genome Sequence and Methylome of Soil Bacterium Gemmatirosa kalamazoonensis KBS708T, a Member of the Rarely Cultivated Gemmatimonadetes Phylum.</title>
        <authorList>
            <person name="Debruyn J.M."/>
            <person name="Radosevich M."/>
            <person name="Wommack K.E."/>
            <person name="Polson S.W."/>
            <person name="Hauser L.J."/>
            <person name="Fawaz M.N."/>
            <person name="Korlach J."/>
            <person name="Tsai Y.C."/>
        </authorList>
    </citation>
    <scope>NUCLEOTIDE SEQUENCE [LARGE SCALE GENOMIC DNA]</scope>
    <source>
        <strain evidence="5 6">KBS708</strain>
    </source>
</reference>
<evidence type="ECO:0000256" key="2">
    <source>
        <dbReference type="SAM" id="MobiDB-lite"/>
    </source>
</evidence>
<dbReference type="AlphaFoldDB" id="W0RPR8"/>
<proteinExistence type="predicted"/>
<evidence type="ECO:0000256" key="1">
    <source>
        <dbReference type="ARBA" id="ARBA00022729"/>
    </source>
</evidence>
<feature type="domain" description="Glycosyl hydrolase-like 10" evidence="4">
    <location>
        <begin position="50"/>
        <end position="360"/>
    </location>
</feature>
<dbReference type="RefSeq" id="WP_025412950.1">
    <property type="nucleotide sequence ID" value="NZ_CP007128.1"/>
</dbReference>
<protein>
    <recommendedName>
        <fullName evidence="4">Glycosyl hydrolase-like 10 domain-containing protein</fullName>
    </recommendedName>
</protein>
<sequence length="530" mass="58259">MRRARLALAALALGTACAGDPTAPDAPTPTPTPVTPPPPPSDTAPTPRREFRGAWVATVSNVDWPSRAGLPAAQQQTELRNIVRNYVQTNLNAMILQVRPAADALYASPYEPWSRYLTGTQGVDPGYDPLAFAVKEAHAAGLELHAWFNPFRAGLAADTARFAATHVWRARRDLARVYGTQLWMDPGDPEVVERTVQVILDVVRRYDVDAVHIDDYFYPYQERDPKTNAILDFPDSATYARFNPRNLARADWRRDNINRFVERLYRQVHAVKPWVRVGISPFGIWRPGNPPGITGLDAYADIYADSRLWLTSGWADYLAPQLYWAIGAPQQSYTALNTWWALQNVVHMHLWPGVASYRVRDGTTSAFLPNEISDQVAVTRTIPGAPGNIFYNTTSLFSSVTGVARQLVSTVYQVPTLPPATPWLDPTPPGAPTVTATEGTPTAAGRVWTVHITPPAGEAVRWWVIQPRVAGQWTGPVVAFGDQLAVDLTLPSSTGGGRLEMVGVSGADAVWNVGLTAYWRPPAVAILHPR</sequence>
<dbReference type="OrthoDB" id="9794671at2"/>
<keyword evidence="1 3" id="KW-0732">Signal</keyword>
<dbReference type="PROSITE" id="PS51257">
    <property type="entry name" value="PROKAR_LIPOPROTEIN"/>
    <property type="match status" value="1"/>
</dbReference>
<feature type="signal peptide" evidence="3">
    <location>
        <begin position="1"/>
        <end position="18"/>
    </location>
</feature>
<dbReference type="HOGENOM" id="CLU_019247_2_1_0"/>
<dbReference type="InterPro" id="IPR017853">
    <property type="entry name" value="GH"/>
</dbReference>
<feature type="chain" id="PRO_5004794678" description="Glycosyl hydrolase-like 10 domain-containing protein" evidence="3">
    <location>
        <begin position="19"/>
        <end position="530"/>
    </location>
</feature>
<dbReference type="InterPro" id="IPR052177">
    <property type="entry name" value="Divisome_Glycosyl_Hydrolase"/>
</dbReference>
<evidence type="ECO:0000313" key="5">
    <source>
        <dbReference type="EMBL" id="AHG91503.1"/>
    </source>
</evidence>
<dbReference type="InParanoid" id="W0RPR8"/>
<name>W0RPR8_9BACT</name>
<evidence type="ECO:0000313" key="6">
    <source>
        <dbReference type="Proteomes" id="UP000019151"/>
    </source>
</evidence>
<dbReference type="PANTHER" id="PTHR43405">
    <property type="entry name" value="GLYCOSYL HYDROLASE DIGH"/>
    <property type="match status" value="1"/>
</dbReference>
<organism evidence="5 6">
    <name type="scientific">Gemmatirosa kalamazoonensis</name>
    <dbReference type="NCBI Taxonomy" id="861299"/>
    <lineage>
        <taxon>Bacteria</taxon>
        <taxon>Pseudomonadati</taxon>
        <taxon>Gemmatimonadota</taxon>
        <taxon>Gemmatimonadia</taxon>
        <taxon>Gemmatimonadales</taxon>
        <taxon>Gemmatimonadaceae</taxon>
        <taxon>Gemmatirosa</taxon>
    </lineage>
</organism>
<dbReference type="PATRIC" id="fig|861299.3.peg.4023"/>
<dbReference type="eggNOG" id="COG1649">
    <property type="taxonomic scope" value="Bacteria"/>
</dbReference>
<dbReference type="SUPFAM" id="SSF51445">
    <property type="entry name" value="(Trans)glycosidases"/>
    <property type="match status" value="1"/>
</dbReference>
<dbReference type="PANTHER" id="PTHR43405:SF1">
    <property type="entry name" value="GLYCOSYL HYDROLASE DIGH"/>
    <property type="match status" value="1"/>
</dbReference>
<dbReference type="InterPro" id="IPR003790">
    <property type="entry name" value="GHL10"/>
</dbReference>